<dbReference type="PANTHER" id="PTHR43685">
    <property type="entry name" value="GLYCOSYLTRANSFERASE"/>
    <property type="match status" value="1"/>
</dbReference>
<dbReference type="Proteomes" id="UP001218021">
    <property type="component" value="Unassembled WGS sequence"/>
</dbReference>
<dbReference type="RefSeq" id="WP_272207738.1">
    <property type="nucleotide sequence ID" value="NZ_JAQONC010000011.1"/>
</dbReference>
<keyword evidence="2 5" id="KW-0328">Glycosyltransferase</keyword>
<evidence type="ECO:0000256" key="2">
    <source>
        <dbReference type="ARBA" id="ARBA00022676"/>
    </source>
</evidence>
<reference evidence="5" key="1">
    <citation type="submission" date="2023-01" db="EMBL/GenBank/DDBJ databases">
        <title>Genome analysis of 13 Lactobacillus isolated from gut of wild boar.</title>
        <authorList>
            <person name="Papp P."/>
            <person name="Libisch B."/>
            <person name="Nagy T."/>
            <person name="Olasz F."/>
        </authorList>
    </citation>
    <scope>NUCLEOTIDE SEQUENCE</scope>
    <source>
        <strain evidence="5">F108</strain>
    </source>
</reference>
<name>A0AAJ1HQ56_LIMMU</name>
<dbReference type="EC" id="2.4.-.-" evidence="5"/>
<dbReference type="InterPro" id="IPR050834">
    <property type="entry name" value="Glycosyltransf_2"/>
</dbReference>
<evidence type="ECO:0000256" key="3">
    <source>
        <dbReference type="ARBA" id="ARBA00022679"/>
    </source>
</evidence>
<dbReference type="Pfam" id="PF00535">
    <property type="entry name" value="Glycos_transf_2"/>
    <property type="match status" value="1"/>
</dbReference>
<evidence type="ECO:0000313" key="5">
    <source>
        <dbReference type="EMBL" id="MDC2827031.1"/>
    </source>
</evidence>
<gene>
    <name evidence="5" type="ORF">PO158_01865</name>
</gene>
<proteinExistence type="inferred from homology"/>
<organism evidence="5 6">
    <name type="scientific">Limosilactobacillus mucosae</name>
    <name type="common">Lactobacillus mucosae</name>
    <dbReference type="NCBI Taxonomy" id="97478"/>
    <lineage>
        <taxon>Bacteria</taxon>
        <taxon>Bacillati</taxon>
        <taxon>Bacillota</taxon>
        <taxon>Bacilli</taxon>
        <taxon>Lactobacillales</taxon>
        <taxon>Lactobacillaceae</taxon>
        <taxon>Limosilactobacillus</taxon>
    </lineage>
</organism>
<dbReference type="InterPro" id="IPR001173">
    <property type="entry name" value="Glyco_trans_2-like"/>
</dbReference>
<dbReference type="PANTHER" id="PTHR43685:SF5">
    <property type="entry name" value="GLYCOSYLTRANSFERASE EPSE-RELATED"/>
    <property type="match status" value="1"/>
</dbReference>
<sequence length="283" mass="32571">MKKGALIKKSNRFPAFSVLITVYSKEKPEFLEKSIKSVINQTVVPNQIIIVEDGKLTSELEKVIENHRKSFLNDFTIVKLDKNMGRGIASNAGIENATNEWIAKMDSDDISKPDRFEIQLKAIQKHPEAVAIGGQIEEFIGRQSNIISKRKVPLDSESIFKFAKYRSPVNNPTVMFKKSVVKELGEYSNLRFLEDYDLWVKMLTAGFKIVNVPETLVDMRMSDSLYSRRGGFKYLFIYVKLKDKWRRMGMGNYLSMFTSDAAMLLNTVIPTKVRKLTYKKFLR</sequence>
<protein>
    <submittedName>
        <fullName evidence="5">Glycosyltransferase</fullName>
        <ecNumber evidence="5">2.4.-.-</ecNumber>
    </submittedName>
</protein>
<dbReference type="GO" id="GO:0016757">
    <property type="term" value="F:glycosyltransferase activity"/>
    <property type="evidence" value="ECO:0007669"/>
    <property type="project" value="UniProtKB-KW"/>
</dbReference>
<dbReference type="InterPro" id="IPR029044">
    <property type="entry name" value="Nucleotide-diphossugar_trans"/>
</dbReference>
<evidence type="ECO:0000313" key="6">
    <source>
        <dbReference type="Proteomes" id="UP001218021"/>
    </source>
</evidence>
<dbReference type="EMBL" id="JAQOND010000011">
    <property type="protein sequence ID" value="MDC2827031.1"/>
    <property type="molecule type" value="Genomic_DNA"/>
</dbReference>
<comment type="similarity">
    <text evidence="1">Belongs to the glycosyltransferase 2 family.</text>
</comment>
<dbReference type="AlphaFoldDB" id="A0AAJ1HQ56"/>
<comment type="caution">
    <text evidence="5">The sequence shown here is derived from an EMBL/GenBank/DDBJ whole genome shotgun (WGS) entry which is preliminary data.</text>
</comment>
<evidence type="ECO:0000259" key="4">
    <source>
        <dbReference type="Pfam" id="PF00535"/>
    </source>
</evidence>
<keyword evidence="3 5" id="KW-0808">Transferase</keyword>
<evidence type="ECO:0000256" key="1">
    <source>
        <dbReference type="ARBA" id="ARBA00006739"/>
    </source>
</evidence>
<accession>A0AAJ1HQ56</accession>
<dbReference type="SUPFAM" id="SSF53448">
    <property type="entry name" value="Nucleotide-diphospho-sugar transferases"/>
    <property type="match status" value="1"/>
</dbReference>
<feature type="domain" description="Glycosyltransferase 2-like" evidence="4">
    <location>
        <begin position="17"/>
        <end position="155"/>
    </location>
</feature>
<dbReference type="Gene3D" id="3.90.550.10">
    <property type="entry name" value="Spore Coat Polysaccharide Biosynthesis Protein SpsA, Chain A"/>
    <property type="match status" value="1"/>
</dbReference>